<reference evidence="2" key="1">
    <citation type="journal article" date="2023" name="Science">
        <title>Genome structures resolve the early diversification of teleost fishes.</title>
        <authorList>
            <person name="Parey E."/>
            <person name="Louis A."/>
            <person name="Montfort J."/>
            <person name="Bouchez O."/>
            <person name="Roques C."/>
            <person name="Iampietro C."/>
            <person name="Lluch J."/>
            <person name="Castinel A."/>
            <person name="Donnadieu C."/>
            <person name="Desvignes T."/>
            <person name="Floi Bucao C."/>
            <person name="Jouanno E."/>
            <person name="Wen M."/>
            <person name="Mejri S."/>
            <person name="Dirks R."/>
            <person name="Jansen H."/>
            <person name="Henkel C."/>
            <person name="Chen W.J."/>
            <person name="Zahm M."/>
            <person name="Cabau C."/>
            <person name="Klopp C."/>
            <person name="Thompson A.W."/>
            <person name="Robinson-Rechavi M."/>
            <person name="Braasch I."/>
            <person name="Lecointre G."/>
            <person name="Bobe J."/>
            <person name="Postlethwait J.H."/>
            <person name="Berthelot C."/>
            <person name="Roest Crollius H."/>
            <person name="Guiguen Y."/>
        </authorList>
    </citation>
    <scope>NUCLEOTIDE SEQUENCE</scope>
    <source>
        <strain evidence="2">WJC10195</strain>
    </source>
</reference>
<feature type="region of interest" description="Disordered" evidence="1">
    <location>
        <begin position="104"/>
        <end position="125"/>
    </location>
</feature>
<sequence length="125" mass="13248">MDELLLNCSEESAWKGQRMAGWCSAPAISILSKAFPARVSARFNHQPPPGPQPSLLLSPHTPLTSHKLPEWKAFYAASGRSVILTDGLCPPPGGAAFARYVTSGSSPCHPGGRSVSRRFEGPPGP</sequence>
<dbReference type="EMBL" id="JAINUF010000005">
    <property type="protein sequence ID" value="KAJ8361225.1"/>
    <property type="molecule type" value="Genomic_DNA"/>
</dbReference>
<proteinExistence type="predicted"/>
<keyword evidence="3" id="KW-1185">Reference proteome</keyword>
<evidence type="ECO:0000313" key="2">
    <source>
        <dbReference type="EMBL" id="KAJ8361225.1"/>
    </source>
</evidence>
<gene>
    <name evidence="2" type="ORF">SKAU_G00177500</name>
</gene>
<dbReference type="AlphaFoldDB" id="A0A9Q1FLM8"/>
<evidence type="ECO:0000313" key="3">
    <source>
        <dbReference type="Proteomes" id="UP001152622"/>
    </source>
</evidence>
<name>A0A9Q1FLM8_SYNKA</name>
<dbReference type="Proteomes" id="UP001152622">
    <property type="component" value="Chromosome 5"/>
</dbReference>
<comment type="caution">
    <text evidence="2">The sequence shown here is derived from an EMBL/GenBank/DDBJ whole genome shotgun (WGS) entry which is preliminary data.</text>
</comment>
<feature type="region of interest" description="Disordered" evidence="1">
    <location>
        <begin position="42"/>
        <end position="61"/>
    </location>
</feature>
<evidence type="ECO:0000256" key="1">
    <source>
        <dbReference type="SAM" id="MobiDB-lite"/>
    </source>
</evidence>
<organism evidence="2 3">
    <name type="scientific">Synaphobranchus kaupii</name>
    <name type="common">Kaup's arrowtooth eel</name>
    <dbReference type="NCBI Taxonomy" id="118154"/>
    <lineage>
        <taxon>Eukaryota</taxon>
        <taxon>Metazoa</taxon>
        <taxon>Chordata</taxon>
        <taxon>Craniata</taxon>
        <taxon>Vertebrata</taxon>
        <taxon>Euteleostomi</taxon>
        <taxon>Actinopterygii</taxon>
        <taxon>Neopterygii</taxon>
        <taxon>Teleostei</taxon>
        <taxon>Anguilliformes</taxon>
        <taxon>Synaphobranchidae</taxon>
        <taxon>Synaphobranchus</taxon>
    </lineage>
</organism>
<accession>A0A9Q1FLM8</accession>
<protein>
    <submittedName>
        <fullName evidence="2">Uncharacterized protein</fullName>
    </submittedName>
</protein>